<evidence type="ECO:0000313" key="3">
    <source>
        <dbReference type="Proteomes" id="UP001159363"/>
    </source>
</evidence>
<feature type="region of interest" description="Disordered" evidence="1">
    <location>
        <begin position="249"/>
        <end position="272"/>
    </location>
</feature>
<protein>
    <submittedName>
        <fullName evidence="2">Uncharacterized protein</fullName>
    </submittedName>
</protein>
<keyword evidence="3" id="KW-1185">Reference proteome</keyword>
<feature type="region of interest" description="Disordered" evidence="1">
    <location>
        <begin position="148"/>
        <end position="185"/>
    </location>
</feature>
<feature type="compositionally biased region" description="Basic and acidic residues" evidence="1">
    <location>
        <begin position="299"/>
        <end position="309"/>
    </location>
</feature>
<dbReference type="Proteomes" id="UP001159363">
    <property type="component" value="Chromosome 2"/>
</dbReference>
<dbReference type="EMBL" id="JARBHB010000002">
    <property type="protein sequence ID" value="KAJ8891905.1"/>
    <property type="molecule type" value="Genomic_DNA"/>
</dbReference>
<feature type="compositionally biased region" description="Pro residues" evidence="1">
    <location>
        <begin position="257"/>
        <end position="266"/>
    </location>
</feature>
<accession>A0ABQ9I5J9</accession>
<reference evidence="2 3" key="1">
    <citation type="submission" date="2023-02" db="EMBL/GenBank/DDBJ databases">
        <title>LHISI_Scaffold_Assembly.</title>
        <authorList>
            <person name="Stuart O.P."/>
            <person name="Cleave R."/>
            <person name="Magrath M.J.L."/>
            <person name="Mikheyev A.S."/>
        </authorList>
    </citation>
    <scope>NUCLEOTIDE SEQUENCE [LARGE SCALE GENOMIC DNA]</scope>
    <source>
        <strain evidence="2">Daus_M_001</strain>
        <tissue evidence="2">Leg muscle</tissue>
    </source>
</reference>
<organism evidence="2 3">
    <name type="scientific">Dryococelus australis</name>
    <dbReference type="NCBI Taxonomy" id="614101"/>
    <lineage>
        <taxon>Eukaryota</taxon>
        <taxon>Metazoa</taxon>
        <taxon>Ecdysozoa</taxon>
        <taxon>Arthropoda</taxon>
        <taxon>Hexapoda</taxon>
        <taxon>Insecta</taxon>
        <taxon>Pterygota</taxon>
        <taxon>Neoptera</taxon>
        <taxon>Polyneoptera</taxon>
        <taxon>Phasmatodea</taxon>
        <taxon>Verophasmatodea</taxon>
        <taxon>Anareolatae</taxon>
        <taxon>Phasmatidae</taxon>
        <taxon>Eurycanthinae</taxon>
        <taxon>Dryococelus</taxon>
    </lineage>
</organism>
<evidence type="ECO:0000313" key="2">
    <source>
        <dbReference type="EMBL" id="KAJ8891905.1"/>
    </source>
</evidence>
<proteinExistence type="predicted"/>
<sequence>MILASMQALAYKPLANKLVSPTMQVDLNKKGVHLLVGATVAERLARSPPTKAIWVQSPAGSPDLRKWESCRTMPFSQRAFSGPPKSLRSPSSAMDCPDSPDAFLDFCALFSRCGFTLLRHRTAKVTWPAFKRVTSSGVVLTHDALRVQRKMPHSTTRGEEREGGREGARPTSQRPRRNRVSRRAGRAIALRGGGGAEDIRTSVVQAYLAGNGAPLAAATRQPCVDTLATHSGPEISSTPALPVCRRSSRYGSRQPRVPAPLSPFQPPETTRSYKRSLNIRTAEKIPIPSYNALFTKHRAQEESRLERSVGARQHHLPLPGPTTNNPPLLPSSSLLHPDEQTRCTYGLRTTSSLLTRRLLTSPPHMRTQMTPPAYGEPGSITRGVAPGFSHEGIATDDAAGRRIFSGISLFPLLCIPSLLHAHRASPSSALKTSIVTRAASNFPGQGQQGINIVRRVSGPAVVELMSGRVSATDDELRERWPAKGKSATASIKHLSTATYAHYGRVLKLICKFDWKPSTVWAETDNHVSTSDNAFLVLEICYADGSRQVREIVFAGDYDCVALLLNTLHIRGSATVSGRAQVGVSSTSSENTAASRLFTINDEAHDNVNFTPCIQVDPKQGFQKCSLYHEQPIDCELQPQQVDEMAVLTSDTSECRCQLETVRNAQWLISYRLDQQPRAANQRMSTPTSKEPPRHCTSVYLAILASEKAKVIVNGLYIDLRRVDVRPFGPREKAVCLIGRVSGIRVPERVEVGAFSYVRNVLYWFRSEFWLSFANHGRINSPGKT</sequence>
<feature type="region of interest" description="Disordered" evidence="1">
    <location>
        <begin position="299"/>
        <end position="327"/>
    </location>
</feature>
<feature type="compositionally biased region" description="Basic residues" evidence="1">
    <location>
        <begin position="174"/>
        <end position="185"/>
    </location>
</feature>
<comment type="caution">
    <text evidence="2">The sequence shown here is derived from an EMBL/GenBank/DDBJ whole genome shotgun (WGS) entry which is preliminary data.</text>
</comment>
<feature type="compositionally biased region" description="Basic and acidic residues" evidence="1">
    <location>
        <begin position="156"/>
        <end position="168"/>
    </location>
</feature>
<name>A0ABQ9I5J9_9NEOP</name>
<evidence type="ECO:0000256" key="1">
    <source>
        <dbReference type="SAM" id="MobiDB-lite"/>
    </source>
</evidence>
<gene>
    <name evidence="2" type="ORF">PR048_004461</name>
</gene>